<protein>
    <recommendedName>
        <fullName evidence="2">Solute-binding protein family 3/N-terminal domain-containing protein</fullName>
    </recommendedName>
</protein>
<dbReference type="PhylomeDB" id="Q728E1"/>
<dbReference type="RefSeq" id="WP_010939931.1">
    <property type="nucleotide sequence ID" value="NC_002937.3"/>
</dbReference>
<dbReference type="HOGENOM" id="CLU_064076_8_1_7"/>
<feature type="domain" description="Solute-binding protein family 3/N-terminal" evidence="2">
    <location>
        <begin position="37"/>
        <end position="247"/>
    </location>
</feature>
<keyword evidence="1" id="KW-0732">Signal</keyword>
<gene>
    <name evidence="3" type="ordered locus">DVU_2662</name>
</gene>
<dbReference type="STRING" id="882.DVU_2662"/>
<dbReference type="PANTHER" id="PTHR35936:SF35">
    <property type="entry name" value="L-CYSTINE-BINDING PROTEIN TCYJ"/>
    <property type="match status" value="1"/>
</dbReference>
<dbReference type="AlphaFoldDB" id="Q728E1"/>
<evidence type="ECO:0000259" key="2">
    <source>
        <dbReference type="Pfam" id="PF00497"/>
    </source>
</evidence>
<dbReference type="Gene3D" id="3.40.190.10">
    <property type="entry name" value="Periplasmic binding protein-like II"/>
    <property type="match status" value="2"/>
</dbReference>
<dbReference type="eggNOG" id="COG0834">
    <property type="taxonomic scope" value="Bacteria"/>
</dbReference>
<evidence type="ECO:0000256" key="1">
    <source>
        <dbReference type="ARBA" id="ARBA00022729"/>
    </source>
</evidence>
<dbReference type="PATRIC" id="fig|882.5.peg.2405"/>
<evidence type="ECO:0000313" key="3">
    <source>
        <dbReference type="EMBL" id="AAS97134.1"/>
    </source>
</evidence>
<dbReference type="InterPro" id="IPR001638">
    <property type="entry name" value="Solute-binding_3/MltF_N"/>
</dbReference>
<organism evidence="3 4">
    <name type="scientific">Nitratidesulfovibrio vulgaris (strain ATCC 29579 / DSM 644 / CCUG 34227 / NCIMB 8303 / VKM B-1760 / Hildenborough)</name>
    <name type="common">Desulfovibrio vulgaris</name>
    <dbReference type="NCBI Taxonomy" id="882"/>
    <lineage>
        <taxon>Bacteria</taxon>
        <taxon>Pseudomonadati</taxon>
        <taxon>Thermodesulfobacteriota</taxon>
        <taxon>Desulfovibrionia</taxon>
        <taxon>Desulfovibrionales</taxon>
        <taxon>Desulfovibrionaceae</taxon>
        <taxon>Nitratidesulfovibrio</taxon>
    </lineage>
</organism>
<dbReference type="Proteomes" id="UP000002194">
    <property type="component" value="Chromosome"/>
</dbReference>
<dbReference type="KEGG" id="dvu:DVU_2662"/>
<proteinExistence type="predicted"/>
<dbReference type="SUPFAM" id="SSF53850">
    <property type="entry name" value="Periplasmic binding protein-like II"/>
    <property type="match status" value="1"/>
</dbReference>
<dbReference type="PaxDb" id="882-DVU_2662"/>
<dbReference type="PANTHER" id="PTHR35936">
    <property type="entry name" value="MEMBRANE-BOUND LYTIC MUREIN TRANSGLYCOSYLASE F"/>
    <property type="match status" value="1"/>
</dbReference>
<keyword evidence="4" id="KW-1185">Reference proteome</keyword>
<dbReference type="SMR" id="Q728E1"/>
<dbReference type="OrthoDB" id="5455619at2"/>
<dbReference type="Pfam" id="PF00497">
    <property type="entry name" value="SBP_bac_3"/>
    <property type="match status" value="1"/>
</dbReference>
<evidence type="ECO:0000313" key="4">
    <source>
        <dbReference type="Proteomes" id="UP000002194"/>
    </source>
</evidence>
<sequence length="254" mass="28661">MEHHNRQSIMRRAFTLIIMTFVLTMPRTGVAQPLVFFDTVNPPFMYEYNGTVTGIYPRLIGEAFSIIGGTPKVAALPWGRLYAELTAGRGCVGGLYYTRERDSRFLLTKAYFHEELLAVFSAESGREARTMEDLAGLRVGLVSNWSYGDLFDEARRRGLFRPEFAGSEEQNLLKVAGGRLDCTIVARASAIWLGERLGITRKLHIGPTLDRRAIHMALPRSIENVHLRDRLNDAIDLLFKANRQDAIAAEEVMR</sequence>
<dbReference type="EMBL" id="AE017285">
    <property type="protein sequence ID" value="AAS97134.1"/>
    <property type="molecule type" value="Genomic_DNA"/>
</dbReference>
<reference evidence="3 4" key="1">
    <citation type="journal article" date="2004" name="Nat. Biotechnol.">
        <title>The genome sequence of the anaerobic, sulfate-reducing bacterium Desulfovibrio vulgaris Hildenborough.</title>
        <authorList>
            <person name="Heidelberg J.F."/>
            <person name="Seshadri R."/>
            <person name="Haveman S.A."/>
            <person name="Hemme C.L."/>
            <person name="Paulsen I.T."/>
            <person name="Kolonay J.F."/>
            <person name="Eisen J.A."/>
            <person name="Ward N."/>
            <person name="Methe B."/>
            <person name="Brinkac L.M."/>
            <person name="Daugherty S.C."/>
            <person name="Deboy R.T."/>
            <person name="Dodson R.J."/>
            <person name="Durkin A.S."/>
            <person name="Madupu R."/>
            <person name="Nelson W.C."/>
            <person name="Sullivan S.A."/>
            <person name="Fouts D."/>
            <person name="Haft D.H."/>
            <person name="Selengut J."/>
            <person name="Peterson J.D."/>
            <person name="Davidsen T.M."/>
            <person name="Zafar N."/>
            <person name="Zhou L."/>
            <person name="Radune D."/>
            <person name="Dimitrov G."/>
            <person name="Hance M."/>
            <person name="Tran K."/>
            <person name="Khouri H."/>
            <person name="Gill J."/>
            <person name="Utterback T.R."/>
            <person name="Feldblyum T.V."/>
            <person name="Wall J.D."/>
            <person name="Voordouw G."/>
            <person name="Fraser C.M."/>
        </authorList>
    </citation>
    <scope>NUCLEOTIDE SEQUENCE [LARGE SCALE GENOMIC DNA]</scope>
    <source>
        <strain evidence="4">ATCC 29579 / DSM 644 / NCIMB 8303 / VKM B-1760 / Hildenborough</strain>
    </source>
</reference>
<accession>Q728E1</accession>
<name>Q728E1_NITV2</name>
<dbReference type="EnsemblBacteria" id="AAS97134">
    <property type="protein sequence ID" value="AAS97134"/>
    <property type="gene ID" value="DVU_2662"/>
</dbReference>